<dbReference type="PRINTS" id="PR00838">
    <property type="entry name" value="V5ALLERGEN"/>
</dbReference>
<dbReference type="InterPro" id="IPR014044">
    <property type="entry name" value="CAP_dom"/>
</dbReference>
<dbReference type="SMART" id="SM00198">
    <property type="entry name" value="SCP"/>
    <property type="match status" value="1"/>
</dbReference>
<keyword evidence="3" id="KW-1185">Reference proteome</keyword>
<evidence type="ECO:0000313" key="3">
    <source>
        <dbReference type="Proteomes" id="UP000821837"/>
    </source>
</evidence>
<dbReference type="Gene3D" id="3.40.33.10">
    <property type="entry name" value="CAP"/>
    <property type="match status" value="1"/>
</dbReference>
<name>A0A9D4T9R2_RHISA</name>
<dbReference type="InterPro" id="IPR002413">
    <property type="entry name" value="V5_allergen-like"/>
</dbReference>
<dbReference type="GO" id="GO:0005576">
    <property type="term" value="C:extracellular region"/>
    <property type="evidence" value="ECO:0007669"/>
    <property type="project" value="InterPro"/>
</dbReference>
<dbReference type="OrthoDB" id="6507808at2759"/>
<dbReference type="EMBL" id="JABSTV010001245">
    <property type="protein sequence ID" value="KAH7983462.1"/>
    <property type="molecule type" value="Genomic_DNA"/>
</dbReference>
<dbReference type="FunFam" id="3.40.33.10:FF:000010">
    <property type="entry name" value="Predicted protein"/>
    <property type="match status" value="1"/>
</dbReference>
<dbReference type="PROSITE" id="PS01009">
    <property type="entry name" value="CRISP_1"/>
    <property type="match status" value="1"/>
</dbReference>
<sequence length="247" mass="27826">MGDFLRRVAETLTWCCTCRRPPDSGTQDEDFPSTTIFKTVSYDDHGRRIIQTKTVQSCMLRKKIINHSDGTKDIVEEVITPGSQTMLARGQPMSEADFQKDSLDWHNYYRALHGVPALQLDAKLNDVAKKWATTLAMEDRFEHSPDTEFGENVYVKWSSNPNHQITGREAVESWYSEISEYRWDGSTPDVDAVGHFTQLIWKETTRMGCAQARGPTNKILVVANYAPPGNVVGKFAACVPPLQHSAT</sequence>
<dbReference type="VEuPathDB" id="VectorBase:RSAN_049958"/>
<dbReference type="Proteomes" id="UP000821837">
    <property type="component" value="Chromosome 1"/>
</dbReference>
<gene>
    <name evidence="2" type="ORF">HPB52_012220</name>
</gene>
<dbReference type="PRINTS" id="PR00837">
    <property type="entry name" value="V5TPXLIKE"/>
</dbReference>
<accession>A0A9D4T9R2</accession>
<dbReference type="OMA" id="HQITGRE"/>
<dbReference type="InterPro" id="IPR001283">
    <property type="entry name" value="CRISP-related"/>
</dbReference>
<feature type="domain" description="SCP" evidence="1">
    <location>
        <begin position="97"/>
        <end position="233"/>
    </location>
</feature>
<dbReference type="InterPro" id="IPR034113">
    <property type="entry name" value="SCP_GAPR1-like"/>
</dbReference>
<reference evidence="2" key="1">
    <citation type="journal article" date="2020" name="Cell">
        <title>Large-Scale Comparative Analyses of Tick Genomes Elucidate Their Genetic Diversity and Vector Capacities.</title>
        <authorList>
            <consortium name="Tick Genome and Microbiome Consortium (TIGMIC)"/>
            <person name="Jia N."/>
            <person name="Wang J."/>
            <person name="Shi W."/>
            <person name="Du L."/>
            <person name="Sun Y."/>
            <person name="Zhan W."/>
            <person name="Jiang J.F."/>
            <person name="Wang Q."/>
            <person name="Zhang B."/>
            <person name="Ji P."/>
            <person name="Bell-Sakyi L."/>
            <person name="Cui X.M."/>
            <person name="Yuan T.T."/>
            <person name="Jiang B.G."/>
            <person name="Yang W.F."/>
            <person name="Lam T.T."/>
            <person name="Chang Q.C."/>
            <person name="Ding S.J."/>
            <person name="Wang X.J."/>
            <person name="Zhu J.G."/>
            <person name="Ruan X.D."/>
            <person name="Zhao L."/>
            <person name="Wei J.T."/>
            <person name="Ye R.Z."/>
            <person name="Que T.C."/>
            <person name="Du C.H."/>
            <person name="Zhou Y.H."/>
            <person name="Cheng J.X."/>
            <person name="Dai P.F."/>
            <person name="Guo W.B."/>
            <person name="Han X.H."/>
            <person name="Huang E.J."/>
            <person name="Li L.F."/>
            <person name="Wei W."/>
            <person name="Gao Y.C."/>
            <person name="Liu J.Z."/>
            <person name="Shao H.Z."/>
            <person name="Wang X."/>
            <person name="Wang C.C."/>
            <person name="Yang T.C."/>
            <person name="Huo Q.B."/>
            <person name="Li W."/>
            <person name="Chen H.Y."/>
            <person name="Chen S.E."/>
            <person name="Zhou L.G."/>
            <person name="Ni X.B."/>
            <person name="Tian J.H."/>
            <person name="Sheng Y."/>
            <person name="Liu T."/>
            <person name="Pan Y.S."/>
            <person name="Xia L.Y."/>
            <person name="Li J."/>
            <person name="Zhao F."/>
            <person name="Cao W.C."/>
        </authorList>
    </citation>
    <scope>NUCLEOTIDE SEQUENCE</scope>
    <source>
        <strain evidence="2">Rsan-2018</strain>
    </source>
</reference>
<dbReference type="SUPFAM" id="SSF55797">
    <property type="entry name" value="PR-1-like"/>
    <property type="match status" value="1"/>
</dbReference>
<organism evidence="2 3">
    <name type="scientific">Rhipicephalus sanguineus</name>
    <name type="common">Brown dog tick</name>
    <name type="synonym">Ixodes sanguineus</name>
    <dbReference type="NCBI Taxonomy" id="34632"/>
    <lineage>
        <taxon>Eukaryota</taxon>
        <taxon>Metazoa</taxon>
        <taxon>Ecdysozoa</taxon>
        <taxon>Arthropoda</taxon>
        <taxon>Chelicerata</taxon>
        <taxon>Arachnida</taxon>
        <taxon>Acari</taxon>
        <taxon>Parasitiformes</taxon>
        <taxon>Ixodida</taxon>
        <taxon>Ixodoidea</taxon>
        <taxon>Ixodidae</taxon>
        <taxon>Rhipicephalinae</taxon>
        <taxon>Rhipicephalus</taxon>
        <taxon>Rhipicephalus</taxon>
    </lineage>
</organism>
<dbReference type="PANTHER" id="PTHR10334">
    <property type="entry name" value="CYSTEINE-RICH SECRETORY PROTEIN-RELATED"/>
    <property type="match status" value="1"/>
</dbReference>
<dbReference type="AlphaFoldDB" id="A0A9D4T9R2"/>
<protein>
    <recommendedName>
        <fullName evidence="1">SCP domain-containing protein</fullName>
    </recommendedName>
</protein>
<dbReference type="CDD" id="cd05382">
    <property type="entry name" value="CAP_GAPR1-like"/>
    <property type="match status" value="1"/>
</dbReference>
<comment type="caution">
    <text evidence="2">The sequence shown here is derived from an EMBL/GenBank/DDBJ whole genome shotgun (WGS) entry which is preliminary data.</text>
</comment>
<proteinExistence type="predicted"/>
<dbReference type="InterPro" id="IPR018244">
    <property type="entry name" value="Allrgn_V5/Tpx1_CS"/>
</dbReference>
<dbReference type="Pfam" id="PF00188">
    <property type="entry name" value="CAP"/>
    <property type="match status" value="1"/>
</dbReference>
<evidence type="ECO:0000313" key="2">
    <source>
        <dbReference type="EMBL" id="KAH7983462.1"/>
    </source>
</evidence>
<evidence type="ECO:0000259" key="1">
    <source>
        <dbReference type="SMART" id="SM00198"/>
    </source>
</evidence>
<dbReference type="InterPro" id="IPR035940">
    <property type="entry name" value="CAP_sf"/>
</dbReference>
<reference evidence="2" key="2">
    <citation type="submission" date="2021-09" db="EMBL/GenBank/DDBJ databases">
        <authorList>
            <person name="Jia N."/>
            <person name="Wang J."/>
            <person name="Shi W."/>
            <person name="Du L."/>
            <person name="Sun Y."/>
            <person name="Zhan W."/>
            <person name="Jiang J."/>
            <person name="Wang Q."/>
            <person name="Zhang B."/>
            <person name="Ji P."/>
            <person name="Sakyi L.B."/>
            <person name="Cui X."/>
            <person name="Yuan T."/>
            <person name="Jiang B."/>
            <person name="Yang W."/>
            <person name="Lam T.T.-Y."/>
            <person name="Chang Q."/>
            <person name="Ding S."/>
            <person name="Wang X."/>
            <person name="Zhu J."/>
            <person name="Ruan X."/>
            <person name="Zhao L."/>
            <person name="Wei J."/>
            <person name="Que T."/>
            <person name="Du C."/>
            <person name="Cheng J."/>
            <person name="Dai P."/>
            <person name="Han X."/>
            <person name="Huang E."/>
            <person name="Gao Y."/>
            <person name="Liu J."/>
            <person name="Shao H."/>
            <person name="Ye R."/>
            <person name="Li L."/>
            <person name="Wei W."/>
            <person name="Wang X."/>
            <person name="Wang C."/>
            <person name="Huo Q."/>
            <person name="Li W."/>
            <person name="Guo W."/>
            <person name="Chen H."/>
            <person name="Chen S."/>
            <person name="Zhou L."/>
            <person name="Zhou L."/>
            <person name="Ni X."/>
            <person name="Tian J."/>
            <person name="Zhou Y."/>
            <person name="Sheng Y."/>
            <person name="Liu T."/>
            <person name="Pan Y."/>
            <person name="Xia L."/>
            <person name="Li J."/>
            <person name="Zhao F."/>
            <person name="Cao W."/>
        </authorList>
    </citation>
    <scope>NUCLEOTIDE SEQUENCE</scope>
    <source>
        <strain evidence="2">Rsan-2018</strain>
        <tissue evidence="2">Larvae</tissue>
    </source>
</reference>